<reference evidence="6 7" key="1">
    <citation type="submission" date="2019-04" db="EMBL/GenBank/DDBJ databases">
        <title>Draft genome sequences of Streptomyces avermitilis ATCC 31267.</title>
        <authorList>
            <person name="Komaki H."/>
            <person name="Tamura T."/>
            <person name="Hosoyama A."/>
        </authorList>
    </citation>
    <scope>NUCLEOTIDE SEQUENCE [LARGE SCALE GENOMIC DNA]</scope>
    <source>
        <strain evidence="6 7">ATCC 31267</strain>
    </source>
</reference>
<organism evidence="6 7">
    <name type="scientific">Streptomyces avermitilis</name>
    <dbReference type="NCBI Taxonomy" id="33903"/>
    <lineage>
        <taxon>Bacteria</taxon>
        <taxon>Bacillati</taxon>
        <taxon>Actinomycetota</taxon>
        <taxon>Actinomycetes</taxon>
        <taxon>Kitasatosporales</taxon>
        <taxon>Streptomycetaceae</taxon>
        <taxon>Streptomyces</taxon>
    </lineage>
</organism>
<name>A0A4D4N8X7_STRAX</name>
<keyword evidence="2" id="KW-0472">Membrane</keyword>
<evidence type="ECO:0000313" key="4">
    <source>
        <dbReference type="EMBL" id="GDY70107.1"/>
    </source>
</evidence>
<gene>
    <name evidence="3" type="ORF">SAV14893_083570</name>
    <name evidence="4" type="ORF">SAV14893_095000</name>
    <name evidence="5" type="ORF">SAV31267_001390</name>
    <name evidence="6" type="ORF">SAV31267_098690</name>
</gene>
<dbReference type="EMBL" id="BJHY01000002">
    <property type="protein sequence ID" value="GDY80384.1"/>
    <property type="molecule type" value="Genomic_DNA"/>
</dbReference>
<comment type="caution">
    <text evidence="6">The sequence shown here is derived from an EMBL/GenBank/DDBJ whole genome shotgun (WGS) entry which is preliminary data.</text>
</comment>
<evidence type="ECO:0000256" key="2">
    <source>
        <dbReference type="SAM" id="Phobius"/>
    </source>
</evidence>
<feature type="transmembrane region" description="Helical" evidence="2">
    <location>
        <begin position="46"/>
        <end position="70"/>
    </location>
</feature>
<dbReference type="EMBL" id="BJHX01000001">
    <property type="protein sequence ID" value="GDY68964.1"/>
    <property type="molecule type" value="Genomic_DNA"/>
</dbReference>
<evidence type="ECO:0000313" key="6">
    <source>
        <dbReference type="EMBL" id="GDY80384.1"/>
    </source>
</evidence>
<keyword evidence="2" id="KW-0812">Transmembrane</keyword>
<accession>A0A4D4N8X7</accession>
<evidence type="ECO:0000313" key="3">
    <source>
        <dbReference type="EMBL" id="GDY68964.1"/>
    </source>
</evidence>
<feature type="region of interest" description="Disordered" evidence="1">
    <location>
        <begin position="1"/>
        <end position="38"/>
    </location>
</feature>
<proteinExistence type="predicted"/>
<keyword evidence="2" id="KW-1133">Transmembrane helix</keyword>
<dbReference type="Proteomes" id="UP000302139">
    <property type="component" value="Unassembled WGS sequence"/>
</dbReference>
<feature type="transmembrane region" description="Helical" evidence="2">
    <location>
        <begin position="82"/>
        <end position="102"/>
    </location>
</feature>
<evidence type="ECO:0000313" key="8">
    <source>
        <dbReference type="Proteomes" id="UP000302139"/>
    </source>
</evidence>
<reference evidence="3 8" key="2">
    <citation type="submission" date="2019-04" db="EMBL/GenBank/DDBJ databases">
        <title>Draft genome sequences of Streptomyces avermitilis NBRC 14893.</title>
        <authorList>
            <person name="Komaki H."/>
            <person name="Tamura T."/>
            <person name="Hosoyama A."/>
        </authorList>
    </citation>
    <scope>NUCLEOTIDE SEQUENCE [LARGE SCALE GENOMIC DNA]</scope>
    <source>
        <strain evidence="3 8">NBRC 14893</strain>
    </source>
</reference>
<dbReference type="Proteomes" id="UP000299211">
    <property type="component" value="Unassembled WGS sequence"/>
</dbReference>
<protein>
    <submittedName>
        <fullName evidence="6">Uncharacterized protein</fullName>
    </submittedName>
</protein>
<dbReference type="EMBL" id="BJHY01000001">
    <property type="protein sequence ID" value="GDY70654.1"/>
    <property type="molecule type" value="Genomic_DNA"/>
</dbReference>
<dbReference type="OMA" id="DISAWWS"/>
<feature type="compositionally biased region" description="Basic and acidic residues" evidence="1">
    <location>
        <begin position="15"/>
        <end position="24"/>
    </location>
</feature>
<feature type="transmembrane region" description="Helical" evidence="2">
    <location>
        <begin position="180"/>
        <end position="201"/>
    </location>
</feature>
<evidence type="ECO:0000313" key="5">
    <source>
        <dbReference type="EMBL" id="GDY70654.1"/>
    </source>
</evidence>
<evidence type="ECO:0000313" key="7">
    <source>
        <dbReference type="Proteomes" id="UP000299211"/>
    </source>
</evidence>
<evidence type="ECO:0000256" key="1">
    <source>
        <dbReference type="SAM" id="MobiDB-lite"/>
    </source>
</evidence>
<dbReference type="EMBL" id="BJHX01000003">
    <property type="protein sequence ID" value="GDY70107.1"/>
    <property type="molecule type" value="Genomic_DNA"/>
</dbReference>
<sequence length="218" mass="24132">MPPKSGQDAPNRHRVGGDRQHGEDWLSGGRSPSPDWRKPSPLGLGVAVDAVTNVAAPLLAGFAIATIGVVGADGGHFRWPGPVLLCLTLSALLFVTCVQFGFHARRHLYSFADISAWWSDEEMRDHRDLLREEQNADFQLWNRWRGRAYTAYSGGMVMLWLGVALVLVPPARSTSPDTEFRWAAAAVAVGAAVVEAVWSMYPQVRLWFQRRRVLRGNA</sequence>
<dbReference type="AlphaFoldDB" id="A0A4D4N8X7"/>
<feature type="transmembrane region" description="Helical" evidence="2">
    <location>
        <begin position="149"/>
        <end position="168"/>
    </location>
</feature>